<dbReference type="GO" id="GO:0006406">
    <property type="term" value="P:mRNA export from nucleus"/>
    <property type="evidence" value="ECO:0007669"/>
    <property type="project" value="TreeGrafter"/>
</dbReference>
<feature type="region of interest" description="Disordered" evidence="1">
    <location>
        <begin position="430"/>
        <end position="531"/>
    </location>
</feature>
<feature type="compositionally biased region" description="Low complexity" evidence="1">
    <location>
        <begin position="470"/>
        <end position="493"/>
    </location>
</feature>
<sequence length="531" mass="56647">METAQAKRAREDKAVADRVVEEGEGGGAASGGGGDADREEKEEKMRLARAVKELTELVRHKGRDVQVVTTDLELSKQRVTKVEAELERTKQSLREAREEVQRAATESVEAVSKAEHRKLLEEVAQISTLRESNDMLRSKLGDAERRSRTAEGSLSQLRAQMAPLQRAQRQQSASSASLASEKESLRKEVENWKKRVTSLTASFNAVDPKDHEDVIAEKERLAKALAEADQTKAALENAKADLTRGKAAAEKERDDANAIKAKVLPQVHELRKSLSASAAQKAAASRDLEAKLAAEREKASKAAAEAASLRQENARTRASANSTTANVTKQLNEQVAKAKAEGEALRVQLRQALASKDGSGQSEMLRKKVASLEEAIRAKDRENVTNRTMYDNMKGVSRKIKETLASAQQEVRERNDLITKLHARVAELEGGQPTPAPAPAPAPAAATAAGGTEGNTTATAAATAGGGGAVARPTRSVSPAPASQQQQQRGASPTTAGRSAMAVVAEAGAGGDDGGEASLRNRLMARSEQYA</sequence>
<feature type="compositionally biased region" description="Basic and acidic residues" evidence="1">
    <location>
        <begin position="8"/>
        <end position="21"/>
    </location>
</feature>
<feature type="region of interest" description="Disordered" evidence="1">
    <location>
        <begin position="131"/>
        <end position="187"/>
    </location>
</feature>
<dbReference type="EMBL" id="FN649760">
    <property type="protein sequence ID" value="CBJ29950.1"/>
    <property type="molecule type" value="Genomic_DNA"/>
</dbReference>
<dbReference type="PANTHER" id="PTHR18898:SF2">
    <property type="entry name" value="NUCLEOPROTEIN TPR"/>
    <property type="match status" value="1"/>
</dbReference>
<feature type="compositionally biased region" description="Basic and acidic residues" evidence="1">
    <location>
        <begin position="35"/>
        <end position="45"/>
    </location>
</feature>
<feature type="compositionally biased region" description="Basic and acidic residues" evidence="1">
    <location>
        <begin position="131"/>
        <end position="149"/>
    </location>
</feature>
<feature type="compositionally biased region" description="Gly residues" evidence="1">
    <location>
        <begin position="25"/>
        <end position="34"/>
    </location>
</feature>
<feature type="compositionally biased region" description="Low complexity" evidence="1">
    <location>
        <begin position="164"/>
        <end position="179"/>
    </location>
</feature>
<keyword evidence="3" id="KW-1185">Reference proteome</keyword>
<proteinExistence type="predicted"/>
<reference evidence="2 3" key="1">
    <citation type="journal article" date="2010" name="Nature">
        <title>The Ectocarpus genome and the independent evolution of multicellularity in brown algae.</title>
        <authorList>
            <person name="Cock J.M."/>
            <person name="Sterck L."/>
            <person name="Rouze P."/>
            <person name="Scornet D."/>
            <person name="Allen A.E."/>
            <person name="Amoutzias G."/>
            <person name="Anthouard V."/>
            <person name="Artiguenave F."/>
            <person name="Aury J.M."/>
            <person name="Badger J.H."/>
            <person name="Beszteri B."/>
            <person name="Billiau K."/>
            <person name="Bonnet E."/>
            <person name="Bothwell J.H."/>
            <person name="Bowler C."/>
            <person name="Boyen C."/>
            <person name="Brownlee C."/>
            <person name="Carrano C.J."/>
            <person name="Charrier B."/>
            <person name="Cho G.Y."/>
            <person name="Coelho S.M."/>
            <person name="Collen J."/>
            <person name="Corre E."/>
            <person name="Da Silva C."/>
            <person name="Delage L."/>
            <person name="Delaroque N."/>
            <person name="Dittami S.M."/>
            <person name="Doulbeau S."/>
            <person name="Elias M."/>
            <person name="Farnham G."/>
            <person name="Gachon C.M."/>
            <person name="Gschloessl B."/>
            <person name="Heesch S."/>
            <person name="Jabbari K."/>
            <person name="Jubin C."/>
            <person name="Kawai H."/>
            <person name="Kimura K."/>
            <person name="Kloareg B."/>
            <person name="Kupper F.C."/>
            <person name="Lang D."/>
            <person name="Le Bail A."/>
            <person name="Leblanc C."/>
            <person name="Lerouge P."/>
            <person name="Lohr M."/>
            <person name="Lopez P.J."/>
            <person name="Martens C."/>
            <person name="Maumus F."/>
            <person name="Michel G."/>
            <person name="Miranda-Saavedra D."/>
            <person name="Morales J."/>
            <person name="Moreau H."/>
            <person name="Motomura T."/>
            <person name="Nagasato C."/>
            <person name="Napoli C.A."/>
            <person name="Nelson D.R."/>
            <person name="Nyvall-Collen P."/>
            <person name="Peters A.F."/>
            <person name="Pommier C."/>
            <person name="Potin P."/>
            <person name="Poulain J."/>
            <person name="Quesneville H."/>
            <person name="Read B."/>
            <person name="Rensing S.A."/>
            <person name="Ritter A."/>
            <person name="Rousvoal S."/>
            <person name="Samanta M."/>
            <person name="Samson G."/>
            <person name="Schroeder D.C."/>
            <person name="Segurens B."/>
            <person name="Strittmatter M."/>
            <person name="Tonon T."/>
            <person name="Tregear J.W."/>
            <person name="Valentin K."/>
            <person name="von Dassow P."/>
            <person name="Yamagishi T."/>
            <person name="Van de Peer Y."/>
            <person name="Wincker P."/>
        </authorList>
    </citation>
    <scope>NUCLEOTIDE SEQUENCE [LARGE SCALE GENOMIC DNA]</scope>
    <source>
        <strain evidence="3">Ec32 / CCAP1310/4</strain>
    </source>
</reference>
<dbReference type="STRING" id="2880.D7FMD2"/>
<protein>
    <submittedName>
        <fullName evidence="2">Uncharacterized protein</fullName>
    </submittedName>
</protein>
<feature type="compositionally biased region" description="Low complexity" evidence="1">
    <location>
        <begin position="443"/>
        <end position="463"/>
    </location>
</feature>
<dbReference type="PANTHER" id="PTHR18898">
    <property type="entry name" value="NUCLEOPROTEIN TPR-RELATED"/>
    <property type="match status" value="1"/>
</dbReference>
<dbReference type="eggNOG" id="KOG4674">
    <property type="taxonomic scope" value="Eukaryota"/>
</dbReference>
<gene>
    <name evidence="2" type="ORF">Esi_0166_0070</name>
</gene>
<evidence type="ECO:0000313" key="3">
    <source>
        <dbReference type="Proteomes" id="UP000002630"/>
    </source>
</evidence>
<accession>D7FMD2</accession>
<organism evidence="2 3">
    <name type="scientific">Ectocarpus siliculosus</name>
    <name type="common">Brown alga</name>
    <name type="synonym">Conferva siliculosa</name>
    <dbReference type="NCBI Taxonomy" id="2880"/>
    <lineage>
        <taxon>Eukaryota</taxon>
        <taxon>Sar</taxon>
        <taxon>Stramenopiles</taxon>
        <taxon>Ochrophyta</taxon>
        <taxon>PX clade</taxon>
        <taxon>Phaeophyceae</taxon>
        <taxon>Ectocarpales</taxon>
        <taxon>Ectocarpaceae</taxon>
        <taxon>Ectocarpus</taxon>
    </lineage>
</organism>
<dbReference type="AlphaFoldDB" id="D7FMD2"/>
<feature type="region of interest" description="Disordered" evidence="1">
    <location>
        <begin position="1"/>
        <end position="45"/>
    </location>
</feature>
<dbReference type="GO" id="GO:0017056">
    <property type="term" value="F:structural constituent of nuclear pore"/>
    <property type="evidence" value="ECO:0007669"/>
    <property type="project" value="TreeGrafter"/>
</dbReference>
<dbReference type="OrthoDB" id="343070at2759"/>
<name>D7FMD2_ECTSI</name>
<dbReference type="GO" id="GO:0005643">
    <property type="term" value="C:nuclear pore"/>
    <property type="evidence" value="ECO:0007669"/>
    <property type="project" value="TreeGrafter"/>
</dbReference>
<evidence type="ECO:0000256" key="1">
    <source>
        <dbReference type="SAM" id="MobiDB-lite"/>
    </source>
</evidence>
<evidence type="ECO:0000313" key="2">
    <source>
        <dbReference type="EMBL" id="CBJ29950.1"/>
    </source>
</evidence>
<dbReference type="Gene3D" id="1.20.5.1700">
    <property type="match status" value="1"/>
</dbReference>
<feature type="region of interest" description="Disordered" evidence="1">
    <location>
        <begin position="303"/>
        <end position="325"/>
    </location>
</feature>
<dbReference type="Proteomes" id="UP000002630">
    <property type="component" value="Unassembled WGS sequence"/>
</dbReference>
<dbReference type="InParanoid" id="D7FMD2"/>